<dbReference type="Proteomes" id="UP000274822">
    <property type="component" value="Unassembled WGS sequence"/>
</dbReference>
<gene>
    <name evidence="2" type="ORF">BC938DRAFT_471616</name>
</gene>
<feature type="transmembrane region" description="Helical" evidence="1">
    <location>
        <begin position="137"/>
        <end position="156"/>
    </location>
</feature>
<dbReference type="EMBL" id="RBNJ01011977">
    <property type="protein sequence ID" value="RUS25811.1"/>
    <property type="molecule type" value="Genomic_DNA"/>
</dbReference>
<reference evidence="2 3" key="1">
    <citation type="journal article" date="2018" name="New Phytol.">
        <title>Phylogenomics of Endogonaceae and evolution of mycorrhizas within Mucoromycota.</title>
        <authorList>
            <person name="Chang Y."/>
            <person name="Desiro A."/>
            <person name="Na H."/>
            <person name="Sandor L."/>
            <person name="Lipzen A."/>
            <person name="Clum A."/>
            <person name="Barry K."/>
            <person name="Grigoriev I.V."/>
            <person name="Martin F.M."/>
            <person name="Stajich J.E."/>
            <person name="Smith M.E."/>
            <person name="Bonito G."/>
            <person name="Spatafora J.W."/>
        </authorList>
    </citation>
    <scope>NUCLEOTIDE SEQUENCE [LARGE SCALE GENOMIC DNA]</scope>
    <source>
        <strain evidence="2 3">AD002</strain>
    </source>
</reference>
<dbReference type="AlphaFoldDB" id="A0A433Q7S4"/>
<accession>A0A433Q7S4</accession>
<feature type="non-terminal residue" evidence="2">
    <location>
        <position position="1"/>
    </location>
</feature>
<name>A0A433Q7S4_9FUNG</name>
<evidence type="ECO:0000313" key="2">
    <source>
        <dbReference type="EMBL" id="RUS25811.1"/>
    </source>
</evidence>
<feature type="transmembrane region" description="Helical" evidence="1">
    <location>
        <begin position="90"/>
        <end position="109"/>
    </location>
</feature>
<proteinExistence type="predicted"/>
<sequence>LRNALVCIYAVVIFKDPPGPHLFYLFSPPTTNHRMNLFNGISAGLGCVTVVIVLVFMVASTPLHIYNIVNAVNGLETYPDKEPCQGGNNLHIFLIGVIVCSSLSLLMPLPFCCSGCNSNAPVTDGVPRQNSTESTSCGLTGLFQLVWAILGTVWFSDSHACQTDFPAIYDIAMRSLIILWIGWAFSIVLLVLICSTGFCLCLGSARSTDNE</sequence>
<organism evidence="2 3">
    <name type="scientific">Jimgerdemannia flammicorona</name>
    <dbReference type="NCBI Taxonomy" id="994334"/>
    <lineage>
        <taxon>Eukaryota</taxon>
        <taxon>Fungi</taxon>
        <taxon>Fungi incertae sedis</taxon>
        <taxon>Mucoromycota</taxon>
        <taxon>Mucoromycotina</taxon>
        <taxon>Endogonomycetes</taxon>
        <taxon>Endogonales</taxon>
        <taxon>Endogonaceae</taxon>
        <taxon>Jimgerdemannia</taxon>
    </lineage>
</organism>
<keyword evidence="1" id="KW-0472">Membrane</keyword>
<evidence type="ECO:0000256" key="1">
    <source>
        <dbReference type="SAM" id="Phobius"/>
    </source>
</evidence>
<evidence type="ECO:0000313" key="3">
    <source>
        <dbReference type="Proteomes" id="UP000274822"/>
    </source>
</evidence>
<keyword evidence="3" id="KW-1185">Reference proteome</keyword>
<feature type="transmembrane region" description="Helical" evidence="1">
    <location>
        <begin position="37"/>
        <end position="59"/>
    </location>
</feature>
<feature type="transmembrane region" description="Helical" evidence="1">
    <location>
        <begin position="176"/>
        <end position="202"/>
    </location>
</feature>
<keyword evidence="1" id="KW-1133">Transmembrane helix</keyword>
<protein>
    <submittedName>
        <fullName evidence="2">Uncharacterized protein</fullName>
    </submittedName>
</protein>
<comment type="caution">
    <text evidence="2">The sequence shown here is derived from an EMBL/GenBank/DDBJ whole genome shotgun (WGS) entry which is preliminary data.</text>
</comment>
<keyword evidence="1" id="KW-0812">Transmembrane</keyword>